<dbReference type="Gene3D" id="3.90.226.10">
    <property type="entry name" value="2-enoyl-CoA Hydratase, Chain A, domain 1"/>
    <property type="match status" value="1"/>
</dbReference>
<proteinExistence type="predicted"/>
<name>A0A248LDP3_9NEIS</name>
<dbReference type="InterPro" id="IPR001753">
    <property type="entry name" value="Enoyl-CoA_hydra/iso"/>
</dbReference>
<protein>
    <submittedName>
        <fullName evidence="1">Putative enoyl-CoA hydratase</fullName>
    </submittedName>
</protein>
<organism evidence="1 2">
    <name type="scientific">Laribacter hongkongensis</name>
    <dbReference type="NCBI Taxonomy" id="168471"/>
    <lineage>
        <taxon>Bacteria</taxon>
        <taxon>Pseudomonadati</taxon>
        <taxon>Pseudomonadota</taxon>
        <taxon>Betaproteobacteria</taxon>
        <taxon>Neisseriales</taxon>
        <taxon>Aquaspirillaceae</taxon>
        <taxon>Laribacter</taxon>
    </lineage>
</organism>
<dbReference type="InterPro" id="IPR029045">
    <property type="entry name" value="ClpP/crotonase-like_dom_sf"/>
</dbReference>
<reference evidence="2" key="1">
    <citation type="submission" date="2017-06" db="EMBL/GenBank/DDBJ databases">
        <title>Whole genome sequence of Laribacter hongkongensis LHGZ1.</title>
        <authorList>
            <person name="Chen D."/>
            <person name="Wu H."/>
            <person name="Chen J."/>
        </authorList>
    </citation>
    <scope>NUCLEOTIDE SEQUENCE [LARGE SCALE GENOMIC DNA]</scope>
    <source>
        <strain evidence="2">LHGZ1</strain>
    </source>
</reference>
<dbReference type="GO" id="GO:0004165">
    <property type="term" value="F:delta(3)-delta(2)-enoyl-CoA isomerase activity"/>
    <property type="evidence" value="ECO:0007669"/>
    <property type="project" value="TreeGrafter"/>
</dbReference>
<dbReference type="SUPFAM" id="SSF52096">
    <property type="entry name" value="ClpP/crotonase"/>
    <property type="match status" value="1"/>
</dbReference>
<dbReference type="CDD" id="cd06558">
    <property type="entry name" value="crotonase-like"/>
    <property type="match status" value="1"/>
</dbReference>
<dbReference type="Proteomes" id="UP000197424">
    <property type="component" value="Chromosome"/>
</dbReference>
<dbReference type="GO" id="GO:0006635">
    <property type="term" value="P:fatty acid beta-oxidation"/>
    <property type="evidence" value="ECO:0007669"/>
    <property type="project" value="TreeGrafter"/>
</dbReference>
<dbReference type="AlphaFoldDB" id="A0A248LDP3"/>
<evidence type="ECO:0000313" key="2">
    <source>
        <dbReference type="Proteomes" id="UP000197424"/>
    </source>
</evidence>
<dbReference type="PANTHER" id="PTHR11941:SF75">
    <property type="entry name" value="ENOYL-COA HYDRATASE_ISOMERASE FAMILY PROTEIN"/>
    <property type="match status" value="1"/>
</dbReference>
<sequence>MPQLRCERTGDVFVITLDNPAAANALDDTTLDEFNAHLDAIEATEGNVALLITAEDDKFFSNGINLAAMQDKGGITYLVSDFVPRLDRLLVRLAWFGCPTVCAINGHAFGGGALIASVCDFRTMRADRGFFCFPEVDIKLPFTPVMTDCVGNLPNEAARRRMALTGQRVGGSDMLALGLVEAVCPADELAATSLALAAQLAQKHRPTYTAIKRSLLAPRWQKWLA</sequence>
<accession>A0A248LDP3</accession>
<dbReference type="RefSeq" id="WP_161493453.1">
    <property type="nucleotide sequence ID" value="NZ_CP022115.1"/>
</dbReference>
<dbReference type="Pfam" id="PF00378">
    <property type="entry name" value="ECH_1"/>
    <property type="match status" value="1"/>
</dbReference>
<gene>
    <name evidence="1" type="ORF">LHGZ1_0067</name>
</gene>
<evidence type="ECO:0000313" key="1">
    <source>
        <dbReference type="EMBL" id="ASJ22898.1"/>
    </source>
</evidence>
<dbReference type="PANTHER" id="PTHR11941">
    <property type="entry name" value="ENOYL-COA HYDRATASE-RELATED"/>
    <property type="match status" value="1"/>
</dbReference>
<dbReference type="EMBL" id="CP022115">
    <property type="protein sequence ID" value="ASJ22898.1"/>
    <property type="molecule type" value="Genomic_DNA"/>
</dbReference>